<accession>A0ABP9PK74</accession>
<evidence type="ECO:0000313" key="7">
    <source>
        <dbReference type="EMBL" id="GAA5146478.1"/>
    </source>
</evidence>
<evidence type="ECO:0000313" key="8">
    <source>
        <dbReference type="Proteomes" id="UP001499852"/>
    </source>
</evidence>
<dbReference type="PANTHER" id="PTHR11560">
    <property type="entry name" value="39S RIBOSOMAL PROTEIN L10, MITOCHONDRIAL"/>
    <property type="match status" value="1"/>
</dbReference>
<keyword evidence="8" id="KW-1185">Reference proteome</keyword>
<keyword evidence="4 6" id="KW-0687">Ribonucleoprotein</keyword>
<keyword evidence="6" id="KW-0699">rRNA-binding</keyword>
<reference evidence="8" key="1">
    <citation type="journal article" date="2019" name="Int. J. Syst. Evol. Microbiol.">
        <title>The Global Catalogue of Microorganisms (GCM) 10K type strain sequencing project: providing services to taxonomists for standard genome sequencing and annotation.</title>
        <authorList>
            <consortium name="The Broad Institute Genomics Platform"/>
            <consortium name="The Broad Institute Genome Sequencing Center for Infectious Disease"/>
            <person name="Wu L."/>
            <person name="Ma J."/>
        </authorList>
    </citation>
    <scope>NUCLEOTIDE SEQUENCE [LARGE SCALE GENOMIC DNA]</scope>
    <source>
        <strain evidence="8">JCM 18053</strain>
    </source>
</reference>
<dbReference type="CDD" id="cd05797">
    <property type="entry name" value="Ribosomal_L10"/>
    <property type="match status" value="1"/>
</dbReference>
<dbReference type="Gene3D" id="3.30.70.1730">
    <property type="match status" value="1"/>
</dbReference>
<dbReference type="SUPFAM" id="SSF160369">
    <property type="entry name" value="Ribosomal protein L10-like"/>
    <property type="match status" value="1"/>
</dbReference>
<gene>
    <name evidence="6 7" type="primary">rplJ</name>
    <name evidence="7" type="ORF">GCM10023213_39570</name>
</gene>
<evidence type="ECO:0000256" key="4">
    <source>
        <dbReference type="ARBA" id="ARBA00023274"/>
    </source>
</evidence>
<comment type="caution">
    <text evidence="7">The sequence shown here is derived from an EMBL/GenBank/DDBJ whole genome shotgun (WGS) entry which is preliminary data.</text>
</comment>
<evidence type="ECO:0000256" key="5">
    <source>
        <dbReference type="ARBA" id="ARBA00035202"/>
    </source>
</evidence>
<evidence type="ECO:0000256" key="2">
    <source>
        <dbReference type="ARBA" id="ARBA00008889"/>
    </source>
</evidence>
<dbReference type="InterPro" id="IPR047865">
    <property type="entry name" value="Ribosomal_uL10_bac_type"/>
</dbReference>
<keyword evidence="3 6" id="KW-0689">Ribosomal protein</keyword>
<proteinExistence type="inferred from homology"/>
<dbReference type="RefSeq" id="WP_345738140.1">
    <property type="nucleotide sequence ID" value="NZ_BAABIA010000009.1"/>
</dbReference>
<dbReference type="EMBL" id="BAABIA010000009">
    <property type="protein sequence ID" value="GAA5146478.1"/>
    <property type="molecule type" value="Genomic_DNA"/>
</dbReference>
<dbReference type="InterPro" id="IPR001790">
    <property type="entry name" value="Ribosomal_uL10"/>
</dbReference>
<dbReference type="Pfam" id="PF00466">
    <property type="entry name" value="Ribosomal_L10"/>
    <property type="match status" value="1"/>
</dbReference>
<sequence>MKAEKTLLIEDLLTRVNASPFLFVVDYTGLTVDKFAELRKRLAATGAEIHVFKNTLVKKAAERAGYPEELGTHLTGQSAYVMGAQDVCAAAKIMKNFAAEFTKPKIKAGVLDGNLLDAEGIKVLADLPSKETLQAQLLGVLQAPASKLVRLLNEPAASLARVLKAKADAGGAAAAPAAAEEAAVEAAAA</sequence>
<protein>
    <recommendedName>
        <fullName evidence="5 6">Large ribosomal subunit protein uL10</fullName>
    </recommendedName>
</protein>
<comment type="subunit">
    <text evidence="6">Part of the ribosomal stalk of the 50S ribosomal subunit. The N-terminus interacts with L11 and the large rRNA to form the base of the stalk. The C-terminus forms an elongated spine to which L12 dimers bind in a sequential fashion forming a multimeric L10(L12)X complex.</text>
</comment>
<dbReference type="HAMAP" id="MF_00362">
    <property type="entry name" value="Ribosomal_uL10"/>
    <property type="match status" value="1"/>
</dbReference>
<dbReference type="Proteomes" id="UP001499852">
    <property type="component" value="Unassembled WGS sequence"/>
</dbReference>
<dbReference type="InterPro" id="IPR022973">
    <property type="entry name" value="Ribosomal_uL10_bac"/>
</dbReference>
<evidence type="ECO:0000256" key="1">
    <source>
        <dbReference type="ARBA" id="ARBA00002633"/>
    </source>
</evidence>
<name>A0ABP9PK74_9BACT</name>
<evidence type="ECO:0000256" key="6">
    <source>
        <dbReference type="HAMAP-Rule" id="MF_00362"/>
    </source>
</evidence>
<comment type="similarity">
    <text evidence="2 6">Belongs to the universal ribosomal protein uL10 family.</text>
</comment>
<evidence type="ECO:0000256" key="3">
    <source>
        <dbReference type="ARBA" id="ARBA00022980"/>
    </source>
</evidence>
<comment type="function">
    <text evidence="1 6">Forms part of the ribosomal stalk, playing a central role in the interaction of the ribosome with GTP-bound translation factors.</text>
</comment>
<keyword evidence="6" id="KW-0694">RNA-binding</keyword>
<dbReference type="NCBIfam" id="NF000955">
    <property type="entry name" value="PRK00099.1-1"/>
    <property type="match status" value="1"/>
</dbReference>
<dbReference type="Gene3D" id="6.10.250.290">
    <property type="match status" value="1"/>
</dbReference>
<dbReference type="InterPro" id="IPR043141">
    <property type="entry name" value="Ribosomal_uL10-like_sf"/>
</dbReference>
<dbReference type="GO" id="GO:0005840">
    <property type="term" value="C:ribosome"/>
    <property type="evidence" value="ECO:0007669"/>
    <property type="project" value="UniProtKB-KW"/>
</dbReference>
<organism evidence="7 8">
    <name type="scientific">Prosthecobacter algae</name>
    <dbReference type="NCBI Taxonomy" id="1144682"/>
    <lineage>
        <taxon>Bacteria</taxon>
        <taxon>Pseudomonadati</taxon>
        <taxon>Verrucomicrobiota</taxon>
        <taxon>Verrucomicrobiia</taxon>
        <taxon>Verrucomicrobiales</taxon>
        <taxon>Verrucomicrobiaceae</taxon>
        <taxon>Prosthecobacter</taxon>
    </lineage>
</organism>